<keyword evidence="1" id="KW-1133">Transmembrane helix</keyword>
<evidence type="ECO:0008006" key="4">
    <source>
        <dbReference type="Google" id="ProtNLM"/>
    </source>
</evidence>
<reference evidence="2 3" key="1">
    <citation type="journal article" date="2022" name="Nat. Plants">
        <title>Genomes of leafy and leafless Platanthera orchids illuminate the evolution of mycoheterotrophy.</title>
        <authorList>
            <person name="Li M.H."/>
            <person name="Liu K.W."/>
            <person name="Li Z."/>
            <person name="Lu H.C."/>
            <person name="Ye Q.L."/>
            <person name="Zhang D."/>
            <person name="Wang J.Y."/>
            <person name="Li Y.F."/>
            <person name="Zhong Z.M."/>
            <person name="Liu X."/>
            <person name="Yu X."/>
            <person name="Liu D.K."/>
            <person name="Tu X.D."/>
            <person name="Liu B."/>
            <person name="Hao Y."/>
            <person name="Liao X.Y."/>
            <person name="Jiang Y.T."/>
            <person name="Sun W.H."/>
            <person name="Chen J."/>
            <person name="Chen Y.Q."/>
            <person name="Ai Y."/>
            <person name="Zhai J.W."/>
            <person name="Wu S.S."/>
            <person name="Zhou Z."/>
            <person name="Hsiao Y.Y."/>
            <person name="Wu W.L."/>
            <person name="Chen Y.Y."/>
            <person name="Lin Y.F."/>
            <person name="Hsu J.L."/>
            <person name="Li C.Y."/>
            <person name="Wang Z.W."/>
            <person name="Zhao X."/>
            <person name="Zhong W.Y."/>
            <person name="Ma X.K."/>
            <person name="Ma L."/>
            <person name="Huang J."/>
            <person name="Chen G.Z."/>
            <person name="Huang M.Z."/>
            <person name="Huang L."/>
            <person name="Peng D.H."/>
            <person name="Luo Y.B."/>
            <person name="Zou S.Q."/>
            <person name="Chen S.P."/>
            <person name="Lan S."/>
            <person name="Tsai W.C."/>
            <person name="Van de Peer Y."/>
            <person name="Liu Z.J."/>
        </authorList>
    </citation>
    <scope>NUCLEOTIDE SEQUENCE [LARGE SCALE GENOMIC DNA]</scope>
    <source>
        <strain evidence="2">Lor288</strain>
    </source>
</reference>
<gene>
    <name evidence="2" type="ORF">KSP40_PGU001739</name>
</gene>
<proteinExistence type="predicted"/>
<comment type="caution">
    <text evidence="2">The sequence shown here is derived from an EMBL/GenBank/DDBJ whole genome shotgun (WGS) entry which is preliminary data.</text>
</comment>
<accession>A0ABR2MJH7</accession>
<sequence length="180" mass="21558">MLDVDVETCFLLLPNAFPRFPRTISLHDRILQVAVLSFTCGDVCHYLIRWRDRPASDDSWFLRSEVARLDVALSRWCIQTNSLVMSTFERGRIDGDVADTASIDPRLREFVDWDDRCRELKDGIDVRRHYIKIYNYKLNNYNYIFLIIFLFFQFYFKYLFHVLIFISCVMMGAYNHHVLF</sequence>
<evidence type="ECO:0000313" key="2">
    <source>
        <dbReference type="EMBL" id="KAK8964334.1"/>
    </source>
</evidence>
<name>A0ABR2MJH7_9ASPA</name>
<dbReference type="Proteomes" id="UP001412067">
    <property type="component" value="Unassembled WGS sequence"/>
</dbReference>
<keyword evidence="1" id="KW-0472">Membrane</keyword>
<keyword evidence="1" id="KW-0812">Transmembrane</keyword>
<organism evidence="2 3">
    <name type="scientific">Platanthera guangdongensis</name>
    <dbReference type="NCBI Taxonomy" id="2320717"/>
    <lineage>
        <taxon>Eukaryota</taxon>
        <taxon>Viridiplantae</taxon>
        <taxon>Streptophyta</taxon>
        <taxon>Embryophyta</taxon>
        <taxon>Tracheophyta</taxon>
        <taxon>Spermatophyta</taxon>
        <taxon>Magnoliopsida</taxon>
        <taxon>Liliopsida</taxon>
        <taxon>Asparagales</taxon>
        <taxon>Orchidaceae</taxon>
        <taxon>Orchidoideae</taxon>
        <taxon>Orchideae</taxon>
        <taxon>Orchidinae</taxon>
        <taxon>Platanthera</taxon>
    </lineage>
</organism>
<protein>
    <recommendedName>
        <fullName evidence="4">Chromo domain-containing protein</fullName>
    </recommendedName>
</protein>
<keyword evidence="3" id="KW-1185">Reference proteome</keyword>
<feature type="transmembrane region" description="Helical" evidence="1">
    <location>
        <begin position="138"/>
        <end position="156"/>
    </location>
</feature>
<evidence type="ECO:0000313" key="3">
    <source>
        <dbReference type="Proteomes" id="UP001412067"/>
    </source>
</evidence>
<evidence type="ECO:0000256" key="1">
    <source>
        <dbReference type="SAM" id="Phobius"/>
    </source>
</evidence>
<dbReference type="EMBL" id="JBBWWR010000007">
    <property type="protein sequence ID" value="KAK8964334.1"/>
    <property type="molecule type" value="Genomic_DNA"/>
</dbReference>